<evidence type="ECO:0000313" key="7">
    <source>
        <dbReference type="EMBL" id="MDQ0148667.1"/>
    </source>
</evidence>
<dbReference type="Proteomes" id="UP001228504">
    <property type="component" value="Unassembled WGS sequence"/>
</dbReference>
<dbReference type="EC" id="2.1.1.37" evidence="1"/>
<accession>A0ABT9UQU3</accession>
<feature type="active site" evidence="6">
    <location>
        <position position="77"/>
    </location>
</feature>
<dbReference type="PROSITE" id="PS51679">
    <property type="entry name" value="SAM_MT_C5"/>
    <property type="match status" value="1"/>
</dbReference>
<comment type="similarity">
    <text evidence="6">Belongs to the class I-like SAM-binding methyltransferase superfamily. C5-methyltransferase family.</text>
</comment>
<evidence type="ECO:0000256" key="6">
    <source>
        <dbReference type="PROSITE-ProRule" id="PRU01016"/>
    </source>
</evidence>
<dbReference type="SUPFAM" id="SSF53335">
    <property type="entry name" value="S-adenosyl-L-methionine-dependent methyltransferases"/>
    <property type="match status" value="2"/>
</dbReference>
<dbReference type="Gene3D" id="3.40.50.150">
    <property type="entry name" value="Vaccinia Virus protein VP39"/>
    <property type="match status" value="2"/>
</dbReference>
<dbReference type="GO" id="GO:0032259">
    <property type="term" value="P:methylation"/>
    <property type="evidence" value="ECO:0007669"/>
    <property type="project" value="UniProtKB-KW"/>
</dbReference>
<comment type="caution">
    <text evidence="7">The sequence shown here is derived from an EMBL/GenBank/DDBJ whole genome shotgun (WGS) entry which is preliminary data.</text>
</comment>
<dbReference type="PANTHER" id="PTHR10629">
    <property type="entry name" value="CYTOSINE-SPECIFIC METHYLTRANSFERASE"/>
    <property type="match status" value="1"/>
</dbReference>
<dbReference type="PRINTS" id="PR00105">
    <property type="entry name" value="C5METTRFRASE"/>
</dbReference>
<evidence type="ECO:0000256" key="5">
    <source>
        <dbReference type="ARBA" id="ARBA00022747"/>
    </source>
</evidence>
<evidence type="ECO:0000256" key="1">
    <source>
        <dbReference type="ARBA" id="ARBA00011975"/>
    </source>
</evidence>
<sequence>MYKIVDLFAGAGGLSLGFEMTEKFEVVAFVENNKNAAKTYLKNHPNIKNYEDILELDFNDILSDNPNIDVVIGGPPCQGFSNANRQRRKLINGSNELIKKYVEAIRVIKPSVFVMENVKTIASDKHSFCLTRQDENHINNDLKLKLHNKDVVLYEDETHIDELVNMVKNNNYRRFVLLNEDQLYLLKNITKKKEKLKEYFSKNSNTKLIEQLIRCMKRNGQVLQWYQIIINEARESLLEVYKTKSMSNKNYNKIMKFWDIQRLFIGVNELNIKNAIYKVVSNNNQIIIRMQTYIVIDYIKASFKYLGYKFEGRVLNAASFGTPQCRERYILVGARKEILADRKIELPNPIIDNEINYITVKDAISDLEKYEPSVGSMDEKIYKNYKPKTRNFYRELISANHDNYIYNHVCTDTREVAKSRFAVIKQGGNFHSLPDDMKETYENPGRTQNTIYKRLEYMKPSDTVVNVRKSMWIHPKFNRAVSAREAARLQSFPDGYVFYGTKDSVYQQIGNAVPPMLGRAVAEIVLRLLNYKEKYVTLKSIYDKYN</sequence>
<keyword evidence="4 6" id="KW-0949">S-adenosyl-L-methionine</keyword>
<keyword evidence="8" id="KW-1185">Reference proteome</keyword>
<reference evidence="7 8" key="1">
    <citation type="submission" date="2023-07" db="EMBL/GenBank/DDBJ databases">
        <title>Genomic Encyclopedia of Type Strains, Phase IV (KMG-IV): sequencing the most valuable type-strain genomes for metagenomic binning, comparative biology and taxonomic classification.</title>
        <authorList>
            <person name="Goeker M."/>
        </authorList>
    </citation>
    <scope>NUCLEOTIDE SEQUENCE [LARGE SCALE GENOMIC DNA]</scope>
    <source>
        <strain evidence="7 8">DSM 20694</strain>
    </source>
</reference>
<name>A0ABT9UQU3_9FIRM</name>
<evidence type="ECO:0000256" key="2">
    <source>
        <dbReference type="ARBA" id="ARBA00022603"/>
    </source>
</evidence>
<dbReference type="PROSITE" id="PS00094">
    <property type="entry name" value="C5_MTASE_1"/>
    <property type="match status" value="1"/>
</dbReference>
<gene>
    <name evidence="7" type="ORF">J2S18_000584</name>
</gene>
<evidence type="ECO:0000256" key="4">
    <source>
        <dbReference type="ARBA" id="ARBA00022691"/>
    </source>
</evidence>
<dbReference type="InterPro" id="IPR018117">
    <property type="entry name" value="C5_DNA_meth_AS"/>
</dbReference>
<dbReference type="InterPro" id="IPR031303">
    <property type="entry name" value="C5_meth_CS"/>
</dbReference>
<keyword evidence="5" id="KW-0680">Restriction system</keyword>
<organism evidence="7 8">
    <name type="scientific">Eubacterium multiforme</name>
    <dbReference type="NCBI Taxonomy" id="83339"/>
    <lineage>
        <taxon>Bacteria</taxon>
        <taxon>Bacillati</taxon>
        <taxon>Bacillota</taxon>
        <taxon>Clostridia</taxon>
        <taxon>Eubacteriales</taxon>
        <taxon>Eubacteriaceae</taxon>
        <taxon>Eubacterium</taxon>
    </lineage>
</organism>
<proteinExistence type="inferred from homology"/>
<dbReference type="EMBL" id="JAUSUF010000001">
    <property type="protein sequence ID" value="MDQ0148667.1"/>
    <property type="molecule type" value="Genomic_DNA"/>
</dbReference>
<evidence type="ECO:0000256" key="3">
    <source>
        <dbReference type="ARBA" id="ARBA00022679"/>
    </source>
</evidence>
<dbReference type="InterPro" id="IPR001525">
    <property type="entry name" value="C5_MeTfrase"/>
</dbReference>
<protein>
    <recommendedName>
        <fullName evidence="1">DNA (cytosine-5-)-methyltransferase</fullName>
        <ecNumber evidence="1">2.1.1.37</ecNumber>
    </recommendedName>
</protein>
<evidence type="ECO:0000313" key="8">
    <source>
        <dbReference type="Proteomes" id="UP001228504"/>
    </source>
</evidence>
<dbReference type="InterPro" id="IPR029063">
    <property type="entry name" value="SAM-dependent_MTases_sf"/>
</dbReference>
<dbReference type="InterPro" id="IPR050390">
    <property type="entry name" value="C5-Methyltransferase"/>
</dbReference>
<dbReference type="Pfam" id="PF00145">
    <property type="entry name" value="DNA_methylase"/>
    <property type="match status" value="2"/>
</dbReference>
<dbReference type="Gene3D" id="3.90.120.10">
    <property type="entry name" value="DNA Methylase, subunit A, domain 2"/>
    <property type="match status" value="1"/>
</dbReference>
<dbReference type="GO" id="GO:0003886">
    <property type="term" value="F:DNA (cytosine-5-)-methyltransferase activity"/>
    <property type="evidence" value="ECO:0007669"/>
    <property type="project" value="UniProtKB-EC"/>
</dbReference>
<dbReference type="PROSITE" id="PS00095">
    <property type="entry name" value="C5_MTASE_2"/>
    <property type="match status" value="1"/>
</dbReference>
<keyword evidence="3 6" id="KW-0808">Transferase</keyword>
<dbReference type="RefSeq" id="WP_307482965.1">
    <property type="nucleotide sequence ID" value="NZ_JAUSUF010000001.1"/>
</dbReference>
<keyword evidence="2 6" id="KW-0489">Methyltransferase</keyword>
<dbReference type="PANTHER" id="PTHR10629:SF52">
    <property type="entry name" value="DNA (CYTOSINE-5)-METHYLTRANSFERASE 1"/>
    <property type="match status" value="1"/>
</dbReference>